<feature type="compositionally biased region" description="Basic and acidic residues" evidence="3">
    <location>
        <begin position="29"/>
        <end position="59"/>
    </location>
</feature>
<feature type="compositionally biased region" description="Polar residues" evidence="3">
    <location>
        <begin position="144"/>
        <end position="181"/>
    </location>
</feature>
<organism evidence="4 5">
    <name type="scientific">Cephalotrichum gorgonifer</name>
    <dbReference type="NCBI Taxonomy" id="2041049"/>
    <lineage>
        <taxon>Eukaryota</taxon>
        <taxon>Fungi</taxon>
        <taxon>Dikarya</taxon>
        <taxon>Ascomycota</taxon>
        <taxon>Pezizomycotina</taxon>
        <taxon>Sordariomycetes</taxon>
        <taxon>Hypocreomycetidae</taxon>
        <taxon>Microascales</taxon>
        <taxon>Microascaceae</taxon>
        <taxon>Cephalotrichum</taxon>
    </lineage>
</organism>
<evidence type="ECO:0000313" key="4">
    <source>
        <dbReference type="EMBL" id="SPO00377.1"/>
    </source>
</evidence>
<dbReference type="GO" id="GO:0003700">
    <property type="term" value="F:DNA-binding transcription factor activity"/>
    <property type="evidence" value="ECO:0007669"/>
    <property type="project" value="TreeGrafter"/>
</dbReference>
<comment type="caution">
    <text evidence="4">The sequence shown here is derived from an EMBL/GenBank/DDBJ whole genome shotgun (WGS) entry which is preliminary data.</text>
</comment>
<gene>
    <name evidence="4" type="ORF">DNG_03222</name>
</gene>
<keyword evidence="5" id="KW-1185">Reference proteome</keyword>
<dbReference type="EMBL" id="ONZQ02000003">
    <property type="protein sequence ID" value="SPO00377.1"/>
    <property type="molecule type" value="Genomic_DNA"/>
</dbReference>
<evidence type="ECO:0000256" key="2">
    <source>
        <dbReference type="ARBA" id="ARBA00023242"/>
    </source>
</evidence>
<dbReference type="InterPro" id="IPR021858">
    <property type="entry name" value="Fun_TF"/>
</dbReference>
<dbReference type="GO" id="GO:0045944">
    <property type="term" value="P:positive regulation of transcription by RNA polymerase II"/>
    <property type="evidence" value="ECO:0007669"/>
    <property type="project" value="TreeGrafter"/>
</dbReference>
<dbReference type="Pfam" id="PF11951">
    <property type="entry name" value="Fungal_trans_2"/>
    <property type="match status" value="1"/>
</dbReference>
<name>A0AAE8MWN6_9PEZI</name>
<accession>A0AAE8MWN6</accession>
<dbReference type="PANTHER" id="PTHR37534:SF4">
    <property type="entry name" value="ZN(II)2CYS6 TRANSCRIPTION FACTOR (EUROFUNG)"/>
    <property type="match status" value="1"/>
</dbReference>
<keyword evidence="2" id="KW-0539">Nucleus</keyword>
<dbReference type="GO" id="GO:0005634">
    <property type="term" value="C:nucleus"/>
    <property type="evidence" value="ECO:0007669"/>
    <property type="project" value="UniProtKB-SubCell"/>
</dbReference>
<dbReference type="PANTHER" id="PTHR37534">
    <property type="entry name" value="TRANSCRIPTIONAL ACTIVATOR PROTEIN UGA3"/>
    <property type="match status" value="1"/>
</dbReference>
<feature type="region of interest" description="Disordered" evidence="3">
    <location>
        <begin position="1"/>
        <end position="59"/>
    </location>
</feature>
<dbReference type="Proteomes" id="UP001187682">
    <property type="component" value="Unassembled WGS sequence"/>
</dbReference>
<protein>
    <submittedName>
        <fullName evidence="4">Related to C6 transcription factor</fullName>
    </submittedName>
</protein>
<evidence type="ECO:0000256" key="3">
    <source>
        <dbReference type="SAM" id="MobiDB-lite"/>
    </source>
</evidence>
<dbReference type="GO" id="GO:0000976">
    <property type="term" value="F:transcription cis-regulatory region binding"/>
    <property type="evidence" value="ECO:0007669"/>
    <property type="project" value="TreeGrafter"/>
</dbReference>
<feature type="region of interest" description="Disordered" evidence="3">
    <location>
        <begin position="118"/>
        <end position="206"/>
    </location>
</feature>
<reference evidence="4" key="1">
    <citation type="submission" date="2018-03" db="EMBL/GenBank/DDBJ databases">
        <authorList>
            <person name="Guldener U."/>
        </authorList>
    </citation>
    <scope>NUCLEOTIDE SEQUENCE</scope>
</reference>
<dbReference type="AlphaFoldDB" id="A0AAE8MWN6"/>
<evidence type="ECO:0000313" key="5">
    <source>
        <dbReference type="Proteomes" id="UP001187682"/>
    </source>
</evidence>
<proteinExistence type="predicted"/>
<sequence length="640" mass="71357">MNGLPSPRRTTRAQGGSRPVTIADVQESVAREHQYETEGDKKDSVDSEIVDRPSERVISTERTRMRKSGAGNYVGRAFEAAEASRISPYVNERLLSRPGTGDRYGMGLVAPTSIFVDQQHLPTPPSRPANGGNDNHLELEDPSPGNQLSDTHTPLSQQTEHAASHLISLSQTSPFSPSLGDQPSPELVLRPPHIPPTDSTEDGLFRPGSTYLNLHCTLRRYLFQESRSTGPTRCSTPCGGSDDTGLDVTYPSVLDEFGEGGEDEPTFVLTKEQERVLWVNWLEEVAPWLDKFDRNRTFQHSLSVMAKSHLHLKYSIMAVSARQVERKISPDNLKPASLALYQQAIHLLLPQLTTRSTPVIASCVVLCVLEMLTCSPKAWQRHLDGCATLLRAVGIHGFSGGLEEALFWCFARMDVAGGIISSVRTLIPVSDWTPHGDLRSAIALFRRSRDFGTYANQAVFLMAHVVDILASIGSDMTGSMLPYLPSNTDDFTERWKYLWSLIDEWYQLRPGEMHPVFTASITSTFPTILFSNPAAISGNQLYHTATVLMLQHKPRQISLEPKPRSILWHARRIVGISESNGHHGCWTNSLQPLWIAGKLFSSPEEHKVVLELLERIERQSGWATTWRAQDLKEWWGDLGD</sequence>
<comment type="subcellular location">
    <subcellularLocation>
        <location evidence="1">Nucleus</location>
    </subcellularLocation>
</comment>
<evidence type="ECO:0000256" key="1">
    <source>
        <dbReference type="ARBA" id="ARBA00004123"/>
    </source>
</evidence>